<feature type="region of interest" description="Disordered" evidence="1">
    <location>
        <begin position="45"/>
        <end position="67"/>
    </location>
</feature>
<protein>
    <submittedName>
        <fullName evidence="2">Uncharacterized protein</fullName>
    </submittedName>
</protein>
<feature type="region of interest" description="Disordered" evidence="1">
    <location>
        <begin position="84"/>
        <end position="103"/>
    </location>
</feature>
<comment type="caution">
    <text evidence="2">The sequence shown here is derived from an EMBL/GenBank/DDBJ whole genome shotgun (WGS) entry which is preliminary data.</text>
</comment>
<name>A0A8S1KNK0_9CILI</name>
<dbReference type="EMBL" id="CAJJDN010000010">
    <property type="protein sequence ID" value="CAD8056337.1"/>
    <property type="molecule type" value="Genomic_DNA"/>
</dbReference>
<evidence type="ECO:0000313" key="2">
    <source>
        <dbReference type="EMBL" id="CAD8056337.1"/>
    </source>
</evidence>
<gene>
    <name evidence="2" type="ORF">PSON_ATCC_30995.1.T0100187</name>
</gene>
<dbReference type="OrthoDB" id="296029at2759"/>
<proteinExistence type="predicted"/>
<organism evidence="2 3">
    <name type="scientific">Paramecium sonneborni</name>
    <dbReference type="NCBI Taxonomy" id="65129"/>
    <lineage>
        <taxon>Eukaryota</taxon>
        <taxon>Sar</taxon>
        <taxon>Alveolata</taxon>
        <taxon>Ciliophora</taxon>
        <taxon>Intramacronucleata</taxon>
        <taxon>Oligohymenophorea</taxon>
        <taxon>Peniculida</taxon>
        <taxon>Parameciidae</taxon>
        <taxon>Paramecium</taxon>
    </lineage>
</organism>
<evidence type="ECO:0000256" key="1">
    <source>
        <dbReference type="SAM" id="MobiDB-lite"/>
    </source>
</evidence>
<accession>A0A8S1KNK0</accession>
<feature type="compositionally biased region" description="Low complexity" evidence="1">
    <location>
        <begin position="123"/>
        <end position="135"/>
    </location>
</feature>
<feature type="region of interest" description="Disordered" evidence="1">
    <location>
        <begin position="117"/>
        <end position="137"/>
    </location>
</feature>
<keyword evidence="3" id="KW-1185">Reference proteome</keyword>
<feature type="region of interest" description="Disordered" evidence="1">
    <location>
        <begin position="242"/>
        <end position="264"/>
    </location>
</feature>
<sequence>MDNQLGIGAFKFQSLVSREMRSSKDTINNRSQFRIEHRLSLIEKSKQQLKPPRKTNNNQISRSSDRQHALMLGEKKIQQFILNVSSSSSSSNSEGTNEKEEKSRAINCIKKLGMAIFTPQPSPQKQSTTQRSQSKTNKKEIHFLRSLCQNSELTNNSIIKLDEYKIDKQIYVDIDCKEITTFLRLQHEVEEMRRKQTDFQFQKERHFEELEEKHPKKSKEQQHEDFWTVLMAKRTAKKLIKNMNWKRKNPEEEKKALSKSIHAQ</sequence>
<dbReference type="AlphaFoldDB" id="A0A8S1KNK0"/>
<evidence type="ECO:0000313" key="3">
    <source>
        <dbReference type="Proteomes" id="UP000692954"/>
    </source>
</evidence>
<dbReference type="Proteomes" id="UP000692954">
    <property type="component" value="Unassembled WGS sequence"/>
</dbReference>
<reference evidence="2" key="1">
    <citation type="submission" date="2021-01" db="EMBL/GenBank/DDBJ databases">
        <authorList>
            <consortium name="Genoscope - CEA"/>
            <person name="William W."/>
        </authorList>
    </citation>
    <scope>NUCLEOTIDE SEQUENCE</scope>
</reference>
<feature type="compositionally biased region" description="Low complexity" evidence="1">
    <location>
        <begin position="85"/>
        <end position="95"/>
    </location>
</feature>